<reference evidence="1 2" key="1">
    <citation type="submission" date="2016-12" db="EMBL/GenBank/DDBJ databases">
        <title>Study of bacterial adaptation to deep sea.</title>
        <authorList>
            <person name="Song J."/>
            <person name="Yoshizawa S."/>
            <person name="Kogure K."/>
        </authorList>
    </citation>
    <scope>NUCLEOTIDE SEQUENCE [LARGE SCALE GENOMIC DNA]</scope>
    <source>
        <strain evidence="1 2">SAORIC-165</strain>
    </source>
</reference>
<dbReference type="Proteomes" id="UP000239907">
    <property type="component" value="Unassembled WGS sequence"/>
</dbReference>
<evidence type="ECO:0000313" key="2">
    <source>
        <dbReference type="Proteomes" id="UP000239907"/>
    </source>
</evidence>
<evidence type="ECO:0000313" key="1">
    <source>
        <dbReference type="EMBL" id="PQJ27971.1"/>
    </source>
</evidence>
<accession>A0A2S7U0I0</accession>
<keyword evidence="2" id="KW-1185">Reference proteome</keyword>
<gene>
    <name evidence="1" type="ORF">BSZ32_05285</name>
</gene>
<sequence>MAQALWMRLREEKWENYAVAESSADRFPKVLQDLACRKRGRSMKASHDVWRMLCKDGVHSAAVVVVPYLVETLEISISDVQIEICDTLKSCAVSASGVSEEWGKTLRDVLLSQEKTLKHYSKKAKGDAAIAYAAALEAIAALS</sequence>
<protein>
    <submittedName>
        <fullName evidence="1">Uncharacterized protein</fullName>
    </submittedName>
</protein>
<comment type="caution">
    <text evidence="1">The sequence shown here is derived from an EMBL/GenBank/DDBJ whole genome shotgun (WGS) entry which is preliminary data.</text>
</comment>
<proteinExistence type="predicted"/>
<organism evidence="1 2">
    <name type="scientific">Rubritalea profundi</name>
    <dbReference type="NCBI Taxonomy" id="1658618"/>
    <lineage>
        <taxon>Bacteria</taxon>
        <taxon>Pseudomonadati</taxon>
        <taxon>Verrucomicrobiota</taxon>
        <taxon>Verrucomicrobiia</taxon>
        <taxon>Verrucomicrobiales</taxon>
        <taxon>Rubritaleaceae</taxon>
        <taxon>Rubritalea</taxon>
    </lineage>
</organism>
<dbReference type="EMBL" id="MQWA01000001">
    <property type="protein sequence ID" value="PQJ27971.1"/>
    <property type="molecule type" value="Genomic_DNA"/>
</dbReference>
<dbReference type="RefSeq" id="WP_105042465.1">
    <property type="nucleotide sequence ID" value="NZ_MQWA01000001.1"/>
</dbReference>
<name>A0A2S7U0I0_9BACT</name>
<dbReference type="OrthoDB" id="197604at2"/>
<dbReference type="AlphaFoldDB" id="A0A2S7U0I0"/>